<gene>
    <name evidence="6" type="ORF">GTO89_13720</name>
</gene>
<keyword evidence="7" id="KW-1185">Reference proteome</keyword>
<dbReference type="GO" id="GO:0046872">
    <property type="term" value="F:metal ion binding"/>
    <property type="evidence" value="ECO:0007669"/>
    <property type="project" value="UniProtKB-KW"/>
</dbReference>
<proteinExistence type="inferred from homology"/>
<dbReference type="Proteomes" id="UP000471031">
    <property type="component" value="Unassembled WGS sequence"/>
</dbReference>
<dbReference type="AlphaFoldDB" id="A0A845LBQ1"/>
<dbReference type="PANTHER" id="PTHR42738">
    <property type="entry name" value="HYDROXYMETHYLGLUTARYL-COA LYASE"/>
    <property type="match status" value="1"/>
</dbReference>
<evidence type="ECO:0000256" key="1">
    <source>
        <dbReference type="ARBA" id="ARBA00009405"/>
    </source>
</evidence>
<dbReference type="InterPro" id="IPR013785">
    <property type="entry name" value="Aldolase_TIM"/>
</dbReference>
<evidence type="ECO:0000256" key="2">
    <source>
        <dbReference type="ARBA" id="ARBA00022723"/>
    </source>
</evidence>
<comment type="caution">
    <text evidence="6">The sequence shown here is derived from an EMBL/GenBank/DDBJ whole genome shotgun (WGS) entry which is preliminary data.</text>
</comment>
<feature type="domain" description="Pyruvate carboxyltransferase" evidence="5">
    <location>
        <begin position="10"/>
        <end position="289"/>
    </location>
</feature>
<evidence type="ECO:0000313" key="7">
    <source>
        <dbReference type="Proteomes" id="UP000471031"/>
    </source>
</evidence>
<feature type="region of interest" description="Disordered" evidence="4">
    <location>
        <begin position="321"/>
        <end position="341"/>
    </location>
</feature>
<organism evidence="6 7">
    <name type="scientific">Heliomicrobium gestii</name>
    <name type="common">Heliobacterium gestii</name>
    <dbReference type="NCBI Taxonomy" id="2699"/>
    <lineage>
        <taxon>Bacteria</taxon>
        <taxon>Bacillati</taxon>
        <taxon>Bacillota</taxon>
        <taxon>Clostridia</taxon>
        <taxon>Eubacteriales</taxon>
        <taxon>Heliobacteriaceae</taxon>
        <taxon>Heliomicrobium</taxon>
    </lineage>
</organism>
<dbReference type="OrthoDB" id="9784013at2"/>
<dbReference type="GO" id="GO:0006552">
    <property type="term" value="P:L-leucine catabolic process"/>
    <property type="evidence" value="ECO:0007669"/>
    <property type="project" value="TreeGrafter"/>
</dbReference>
<evidence type="ECO:0000256" key="3">
    <source>
        <dbReference type="ARBA" id="ARBA00023239"/>
    </source>
</evidence>
<evidence type="ECO:0000313" key="6">
    <source>
        <dbReference type="EMBL" id="MZP44092.1"/>
    </source>
</evidence>
<dbReference type="RefSeq" id="WP_161262657.1">
    <property type="nucleotide sequence ID" value="NZ_JAFBDC010000011.1"/>
</dbReference>
<dbReference type="EMBL" id="WXEX01000012">
    <property type="protein sequence ID" value="MZP44092.1"/>
    <property type="molecule type" value="Genomic_DNA"/>
</dbReference>
<dbReference type="SUPFAM" id="SSF51569">
    <property type="entry name" value="Aldolase"/>
    <property type="match status" value="1"/>
</dbReference>
<comment type="similarity">
    <text evidence="1">Belongs to the HMG-CoA lyase family.</text>
</comment>
<dbReference type="PROSITE" id="PS50991">
    <property type="entry name" value="PYR_CT"/>
    <property type="match status" value="1"/>
</dbReference>
<sequence>MTMDVTDKKVVIGECWARDGLQHEAAIIATADKVRILNRIQQIGFTRVEATSFAHPRYLPQFNDAEVVLQAIERHPGVRFRAIVTTDRAMARAAAAREAGYGVDEIAMVLASTDAYNRHNVKMDRLENMGRLESLARQAIDSGHDVIGWILTAFGCPFTGDVPFEEVARLARWWKECGASQIGLGDTTGMANPRQVANLLDHLRGQGFSETDLILHFHDTRGTGVANNLMALLKGFVYLDSSLGAMGGQARTGAPPSQAGHGGNTCTEDLVAMLQEMGVDTAIDLAGLCDLGVEVEEVMGRRLRANVLCCGPVRHSPQTVGAGFSNHAAASDRASERVTEE</sequence>
<reference evidence="6 7" key="1">
    <citation type="submission" date="2020-01" db="EMBL/GenBank/DDBJ databases">
        <title>Whole genome sequence of Heliobacterium gestii DSM 11169.</title>
        <authorList>
            <person name="Kyndt J.A."/>
            <person name="Meyer T.E."/>
        </authorList>
    </citation>
    <scope>NUCLEOTIDE SEQUENCE [LARGE SCALE GENOMIC DNA]</scope>
    <source>
        <strain evidence="6 7">DSM 11169</strain>
    </source>
</reference>
<dbReference type="Gene3D" id="3.20.20.70">
    <property type="entry name" value="Aldolase class I"/>
    <property type="match status" value="1"/>
</dbReference>
<dbReference type="InterPro" id="IPR000891">
    <property type="entry name" value="PYR_CT"/>
</dbReference>
<evidence type="ECO:0000259" key="5">
    <source>
        <dbReference type="PROSITE" id="PS50991"/>
    </source>
</evidence>
<dbReference type="Pfam" id="PF00682">
    <property type="entry name" value="HMGL-like"/>
    <property type="match status" value="1"/>
</dbReference>
<accession>A0A845LBQ1</accession>
<dbReference type="InterPro" id="IPR043594">
    <property type="entry name" value="HMGL"/>
</dbReference>
<keyword evidence="3 6" id="KW-0456">Lyase</keyword>
<dbReference type="GO" id="GO:0046951">
    <property type="term" value="P:ketone body biosynthetic process"/>
    <property type="evidence" value="ECO:0007669"/>
    <property type="project" value="TreeGrafter"/>
</dbReference>
<name>A0A845LBQ1_HELGE</name>
<keyword evidence="2" id="KW-0479">Metal-binding</keyword>
<dbReference type="GO" id="GO:0004419">
    <property type="term" value="F:hydroxymethylglutaryl-CoA lyase activity"/>
    <property type="evidence" value="ECO:0007669"/>
    <property type="project" value="TreeGrafter"/>
</dbReference>
<evidence type="ECO:0000256" key="4">
    <source>
        <dbReference type="SAM" id="MobiDB-lite"/>
    </source>
</evidence>
<protein>
    <submittedName>
        <fullName evidence="6">Hydroxymethylglutaryl-CoA lyase</fullName>
    </submittedName>
</protein>
<dbReference type="PANTHER" id="PTHR42738:SF7">
    <property type="entry name" value="HYDROXYMETHYLGLUTARYL-COA LYASE"/>
    <property type="match status" value="1"/>
</dbReference>